<evidence type="ECO:0000313" key="3">
    <source>
        <dbReference type="Proteomes" id="UP000001514"/>
    </source>
</evidence>
<dbReference type="EMBL" id="GL377794">
    <property type="protein sequence ID" value="EFJ04595.1"/>
    <property type="molecule type" value="Genomic_DNA"/>
</dbReference>
<gene>
    <name evidence="2" type="ORF">SELMODRAFT_449348</name>
</gene>
<feature type="domain" description="Protein kinase" evidence="1">
    <location>
        <begin position="284"/>
        <end position="614"/>
    </location>
</feature>
<dbReference type="AlphaFoldDB" id="D8TFH1"/>
<evidence type="ECO:0000313" key="2">
    <source>
        <dbReference type="EMBL" id="EFJ04595.1"/>
    </source>
</evidence>
<dbReference type="Proteomes" id="UP000001514">
    <property type="component" value="Unassembled WGS sequence"/>
</dbReference>
<reference evidence="2 3" key="1">
    <citation type="journal article" date="2011" name="Science">
        <title>The Selaginella genome identifies genetic changes associated with the evolution of vascular plants.</title>
        <authorList>
            <person name="Banks J.A."/>
            <person name="Nishiyama T."/>
            <person name="Hasebe M."/>
            <person name="Bowman J.L."/>
            <person name="Gribskov M."/>
            <person name="dePamphilis C."/>
            <person name="Albert V.A."/>
            <person name="Aono N."/>
            <person name="Aoyama T."/>
            <person name="Ambrose B.A."/>
            <person name="Ashton N.W."/>
            <person name="Axtell M.J."/>
            <person name="Barker E."/>
            <person name="Barker M.S."/>
            <person name="Bennetzen J.L."/>
            <person name="Bonawitz N.D."/>
            <person name="Chapple C."/>
            <person name="Cheng C."/>
            <person name="Correa L.G."/>
            <person name="Dacre M."/>
            <person name="DeBarry J."/>
            <person name="Dreyer I."/>
            <person name="Elias M."/>
            <person name="Engstrom E.M."/>
            <person name="Estelle M."/>
            <person name="Feng L."/>
            <person name="Finet C."/>
            <person name="Floyd S.K."/>
            <person name="Frommer W.B."/>
            <person name="Fujita T."/>
            <person name="Gramzow L."/>
            <person name="Gutensohn M."/>
            <person name="Harholt J."/>
            <person name="Hattori M."/>
            <person name="Heyl A."/>
            <person name="Hirai T."/>
            <person name="Hiwatashi Y."/>
            <person name="Ishikawa M."/>
            <person name="Iwata M."/>
            <person name="Karol K.G."/>
            <person name="Koehler B."/>
            <person name="Kolukisaoglu U."/>
            <person name="Kubo M."/>
            <person name="Kurata T."/>
            <person name="Lalonde S."/>
            <person name="Li K."/>
            <person name="Li Y."/>
            <person name="Litt A."/>
            <person name="Lyons E."/>
            <person name="Manning G."/>
            <person name="Maruyama T."/>
            <person name="Michael T.P."/>
            <person name="Mikami K."/>
            <person name="Miyazaki S."/>
            <person name="Morinaga S."/>
            <person name="Murata T."/>
            <person name="Mueller-Roeber B."/>
            <person name="Nelson D.R."/>
            <person name="Obara M."/>
            <person name="Oguri Y."/>
            <person name="Olmstead R.G."/>
            <person name="Onodera N."/>
            <person name="Petersen B.L."/>
            <person name="Pils B."/>
            <person name="Prigge M."/>
            <person name="Rensing S.A."/>
            <person name="Riano-Pachon D.M."/>
            <person name="Roberts A.W."/>
            <person name="Sato Y."/>
            <person name="Scheller H.V."/>
            <person name="Schulz B."/>
            <person name="Schulz C."/>
            <person name="Shakirov E.V."/>
            <person name="Shibagaki N."/>
            <person name="Shinohara N."/>
            <person name="Shippen D.E."/>
            <person name="Soerensen I."/>
            <person name="Sotooka R."/>
            <person name="Sugimoto N."/>
            <person name="Sugita M."/>
            <person name="Sumikawa N."/>
            <person name="Tanurdzic M."/>
            <person name="Theissen G."/>
            <person name="Ulvskov P."/>
            <person name="Wakazuki S."/>
            <person name="Weng J.K."/>
            <person name="Willats W.W."/>
            <person name="Wipf D."/>
            <person name="Wolf P.G."/>
            <person name="Yang L."/>
            <person name="Zimmer A.D."/>
            <person name="Zhu Q."/>
            <person name="Mitros T."/>
            <person name="Hellsten U."/>
            <person name="Loque D."/>
            <person name="Otillar R."/>
            <person name="Salamov A."/>
            <person name="Schmutz J."/>
            <person name="Shapiro H."/>
            <person name="Lindquist E."/>
            <person name="Lucas S."/>
            <person name="Rokhsar D."/>
            <person name="Grigoriev I.V."/>
        </authorList>
    </citation>
    <scope>NUCLEOTIDE SEQUENCE [LARGE SCALE GENOMIC DNA]</scope>
</reference>
<dbReference type="PROSITE" id="PS50011">
    <property type="entry name" value="PROTEIN_KINASE_DOM"/>
    <property type="match status" value="1"/>
</dbReference>
<protein>
    <recommendedName>
        <fullName evidence="1">Protein kinase domain-containing protein</fullName>
    </recommendedName>
</protein>
<dbReference type="SUPFAM" id="SSF56112">
    <property type="entry name" value="Protein kinase-like (PK-like)"/>
    <property type="match status" value="1"/>
</dbReference>
<dbReference type="GO" id="GO:0004672">
    <property type="term" value="F:protein kinase activity"/>
    <property type="evidence" value="ECO:0007669"/>
    <property type="project" value="InterPro"/>
</dbReference>
<organism evidence="3">
    <name type="scientific">Selaginella moellendorffii</name>
    <name type="common">Spikemoss</name>
    <dbReference type="NCBI Taxonomy" id="88036"/>
    <lineage>
        <taxon>Eukaryota</taxon>
        <taxon>Viridiplantae</taxon>
        <taxon>Streptophyta</taxon>
        <taxon>Embryophyta</taxon>
        <taxon>Tracheophyta</taxon>
        <taxon>Lycopodiopsida</taxon>
        <taxon>Selaginellales</taxon>
        <taxon>Selaginellaceae</taxon>
        <taxon>Selaginella</taxon>
    </lineage>
</organism>
<dbReference type="GO" id="GO:0005524">
    <property type="term" value="F:ATP binding"/>
    <property type="evidence" value="ECO:0007669"/>
    <property type="project" value="InterPro"/>
</dbReference>
<dbReference type="KEGG" id="smo:SELMODRAFT_449348"/>
<dbReference type="Gene3D" id="1.10.510.10">
    <property type="entry name" value="Transferase(Phosphotransferase) domain 1"/>
    <property type="match status" value="1"/>
</dbReference>
<dbReference type="HOGENOM" id="CLU_401383_0_0_1"/>
<dbReference type="InterPro" id="IPR000719">
    <property type="entry name" value="Prot_kinase_dom"/>
</dbReference>
<sequence length="686" mass="78094">MERLRRGAGLECFLHFCVVEEDEFVAPDADAVKQHPSCRSVVVRPGTTLLDALKKIRNVGRVDALDPEAGWMQLEPELLSGLCLAGDTFYLKCIRTASVPAAPPPVVAHVRSGMESEDPTYSIIQHYQLKELPPLHQLEEWVVTKPDGLVFPIADIFFEAFRSVNSEIRLFEREHDGLSCTLLSLFLRPFLMLPPTGHTEASYIHFWESLISDIIGLFCVRSVLTDRDTNLDSNTSAKRPDRLMFVGNIPVGRAEEKRPGISAAIPLQELRDKTEWRYGGVPYLLAYSAIGGSVTFVALHSRDPSTREVLTKQLVTLDLFQLRDRIRLLVVLFNIARLFPVLSRLCIEYDVEADYLPATTSGDKTVQLQAKNVVKTYKDYDTYCTVFNIYEAIKDVPRVEICTTQRIIQARKRNRSLDYSLTFVPRVTFRQRARPLNNLLPALVQVAKTLNELHNRGWVHRDVHWRNIGKFGGDWYLIDFDEAAMVPCMEPHLLCEDAHAPEMRTGEHGYPVDVWSIGHLIATSKVRCDGGLLQLQDECLSEDPSSRPTMRQVLYRLQELPALLALMGKVLVKLIRASERFVCAASLYLRDNAHKLACDSPSKREDDVGWNKILQAVCKNRRYRIGICRTQIFTFDRMLKWDDRSWNGALMVFSYSDEIGHTLFLVFQKCQIVTQCLGTSCFKLKS</sequence>
<proteinExistence type="predicted"/>
<dbReference type="InParanoid" id="D8TFH1"/>
<accession>D8TFH1</accession>
<dbReference type="InterPro" id="IPR011009">
    <property type="entry name" value="Kinase-like_dom_sf"/>
</dbReference>
<name>D8TFH1_SELML</name>
<keyword evidence="3" id="KW-1185">Reference proteome</keyword>
<dbReference type="Gramene" id="EFJ04595">
    <property type="protein sequence ID" value="EFJ04595"/>
    <property type="gene ID" value="SELMODRAFT_449348"/>
</dbReference>
<evidence type="ECO:0000259" key="1">
    <source>
        <dbReference type="PROSITE" id="PS50011"/>
    </source>
</evidence>
<dbReference type="eggNOG" id="ENOG502S2IR">
    <property type="taxonomic scope" value="Eukaryota"/>
</dbReference>